<sequence length="84" mass="9989">MDTVNDEKHEDHFTRLMFSGKGTHFKEKIIDDHEKQKPSFGDFMAHVNYDELMKNVEILMDSVESFKPLFKKITPIVEKFLKQK</sequence>
<protein>
    <submittedName>
        <fullName evidence="2">Uncharacterized protein</fullName>
    </submittedName>
</protein>
<dbReference type="Proteomes" id="UP000472971">
    <property type="component" value="Unassembled WGS sequence"/>
</dbReference>
<dbReference type="Proteomes" id="UP000570010">
    <property type="component" value="Unassembled WGS sequence"/>
</dbReference>
<evidence type="ECO:0000313" key="3">
    <source>
        <dbReference type="Proteomes" id="UP000472971"/>
    </source>
</evidence>
<dbReference type="EMBL" id="JAAIWN010000007">
    <property type="protein sequence ID" value="NEY80831.1"/>
    <property type="molecule type" value="Genomic_DNA"/>
</dbReference>
<accession>A0A6B3VYX9</accession>
<evidence type="ECO:0000313" key="1">
    <source>
        <dbReference type="EMBL" id="MBA4536463.1"/>
    </source>
</evidence>
<evidence type="ECO:0000313" key="4">
    <source>
        <dbReference type="Proteomes" id="UP000570010"/>
    </source>
</evidence>
<dbReference type="RefSeq" id="WP_163240622.1">
    <property type="nucleotide sequence ID" value="NZ_CP082780.1"/>
</dbReference>
<evidence type="ECO:0000313" key="2">
    <source>
        <dbReference type="EMBL" id="NEY80831.1"/>
    </source>
</evidence>
<name>A0A6B3VYX9_9BACI</name>
<dbReference type="AlphaFoldDB" id="A0A6B3VYX9"/>
<keyword evidence="3" id="KW-1185">Reference proteome</keyword>
<comment type="caution">
    <text evidence="2">The sequence shown here is derived from an EMBL/GenBank/DDBJ whole genome shotgun (WGS) entry which is preliminary data.</text>
</comment>
<dbReference type="EMBL" id="JACEIO010000007">
    <property type="protein sequence ID" value="MBA4536463.1"/>
    <property type="molecule type" value="Genomic_DNA"/>
</dbReference>
<gene>
    <name evidence="2" type="ORF">G4D64_04670</name>
    <name evidence="1" type="ORF">H1Z61_04705</name>
</gene>
<proteinExistence type="predicted"/>
<reference evidence="1 4" key="2">
    <citation type="submission" date="2020-07" db="EMBL/GenBank/DDBJ databases">
        <authorList>
            <person name="Feng H."/>
        </authorList>
    </citation>
    <scope>NUCLEOTIDE SEQUENCE [LARGE SCALE GENOMIC DNA]</scope>
    <source>
        <strain evidence="1">S-12</strain>
        <strain evidence="4">s-12</strain>
    </source>
</reference>
<organism evidence="2 3">
    <name type="scientific">Bacillus aquiflavi</name>
    <dbReference type="NCBI Taxonomy" id="2672567"/>
    <lineage>
        <taxon>Bacteria</taxon>
        <taxon>Bacillati</taxon>
        <taxon>Bacillota</taxon>
        <taxon>Bacilli</taxon>
        <taxon>Bacillales</taxon>
        <taxon>Bacillaceae</taxon>
        <taxon>Bacillus</taxon>
    </lineage>
</organism>
<reference evidence="2 3" key="1">
    <citation type="submission" date="2020-02" db="EMBL/GenBank/DDBJ databases">
        <title>Bacillus aquiflavi sp. nov., isolated from yellow water of strong flavor Chinese baijiu in Yibin region of China.</title>
        <authorList>
            <person name="Xie J."/>
        </authorList>
    </citation>
    <scope>NUCLEOTIDE SEQUENCE [LARGE SCALE GENOMIC DNA]</scope>
    <source>
        <strain evidence="2 3">3H-10</strain>
    </source>
</reference>